<protein>
    <submittedName>
        <fullName evidence="1">Uncharacterized protein</fullName>
    </submittedName>
</protein>
<accession>A0AAV7LAD2</accession>
<sequence length="82" mass="9231">MFPVRRTRTFPSPIAQAPLASARSCNVAPCIVRQRGRQRCVYKTDTAREKGHSLPPTSRKDIFRTQVCRCEIKQKGPGFAAQ</sequence>
<dbReference type="AlphaFoldDB" id="A0AAV7LAD2"/>
<evidence type="ECO:0000313" key="2">
    <source>
        <dbReference type="Proteomes" id="UP001066276"/>
    </source>
</evidence>
<name>A0AAV7LAD2_PLEWA</name>
<organism evidence="1 2">
    <name type="scientific">Pleurodeles waltl</name>
    <name type="common">Iberian ribbed newt</name>
    <dbReference type="NCBI Taxonomy" id="8319"/>
    <lineage>
        <taxon>Eukaryota</taxon>
        <taxon>Metazoa</taxon>
        <taxon>Chordata</taxon>
        <taxon>Craniata</taxon>
        <taxon>Vertebrata</taxon>
        <taxon>Euteleostomi</taxon>
        <taxon>Amphibia</taxon>
        <taxon>Batrachia</taxon>
        <taxon>Caudata</taxon>
        <taxon>Salamandroidea</taxon>
        <taxon>Salamandridae</taxon>
        <taxon>Pleurodelinae</taxon>
        <taxon>Pleurodeles</taxon>
    </lineage>
</organism>
<keyword evidence="2" id="KW-1185">Reference proteome</keyword>
<dbReference type="EMBL" id="JANPWB010000015">
    <property type="protein sequence ID" value="KAJ1087304.1"/>
    <property type="molecule type" value="Genomic_DNA"/>
</dbReference>
<proteinExistence type="predicted"/>
<comment type="caution">
    <text evidence="1">The sequence shown here is derived from an EMBL/GenBank/DDBJ whole genome shotgun (WGS) entry which is preliminary data.</text>
</comment>
<dbReference type="Proteomes" id="UP001066276">
    <property type="component" value="Chromosome 11"/>
</dbReference>
<gene>
    <name evidence="1" type="ORF">NDU88_000484</name>
</gene>
<reference evidence="1" key="1">
    <citation type="journal article" date="2022" name="bioRxiv">
        <title>Sequencing and chromosome-scale assembly of the giantPleurodeles waltlgenome.</title>
        <authorList>
            <person name="Brown T."/>
            <person name="Elewa A."/>
            <person name="Iarovenko S."/>
            <person name="Subramanian E."/>
            <person name="Araus A.J."/>
            <person name="Petzold A."/>
            <person name="Susuki M."/>
            <person name="Suzuki K.-i.T."/>
            <person name="Hayashi T."/>
            <person name="Toyoda A."/>
            <person name="Oliveira C."/>
            <person name="Osipova E."/>
            <person name="Leigh N.D."/>
            <person name="Simon A."/>
            <person name="Yun M.H."/>
        </authorList>
    </citation>
    <scope>NUCLEOTIDE SEQUENCE</scope>
    <source>
        <strain evidence="1">20211129_DDA</strain>
        <tissue evidence="1">Liver</tissue>
    </source>
</reference>
<evidence type="ECO:0000313" key="1">
    <source>
        <dbReference type="EMBL" id="KAJ1087304.1"/>
    </source>
</evidence>